<gene>
    <name evidence="3" type="ORF">GCM10007384_06870</name>
</gene>
<comment type="caution">
    <text evidence="3">The sequence shown here is derived from an EMBL/GenBank/DDBJ whole genome shotgun (WGS) entry which is preliminary data.</text>
</comment>
<dbReference type="SUPFAM" id="SSF54913">
    <property type="entry name" value="GlnB-like"/>
    <property type="match status" value="1"/>
</dbReference>
<dbReference type="AlphaFoldDB" id="A0A918N2V1"/>
<accession>A0A918N2V1</accession>
<keyword evidence="1" id="KW-0472">Membrane</keyword>
<dbReference type="EMBL" id="BMWS01000003">
    <property type="protein sequence ID" value="GGX07775.1"/>
    <property type="molecule type" value="Genomic_DNA"/>
</dbReference>
<feature type="domain" description="DUF2007" evidence="2">
    <location>
        <begin position="6"/>
        <end position="71"/>
    </location>
</feature>
<keyword evidence="1" id="KW-0812">Transmembrane</keyword>
<dbReference type="Proteomes" id="UP000601108">
    <property type="component" value="Unassembled WGS sequence"/>
</dbReference>
<sequence>MKETFKTVAVFQYSAEALIVKGRLESEGIEVFTTDMHTIDTDPLVSNAIGGVKLKVRTEDEEQALQIIQSIHEYSMNDEGNPIHCPECNGEKIILASTIDSFKGLLFFLFGFILFLLPMYQKMKYRCQDCKKEFNIDE</sequence>
<protein>
    <recommendedName>
        <fullName evidence="2">DUF2007 domain-containing protein</fullName>
    </recommendedName>
</protein>
<dbReference type="InterPro" id="IPR011322">
    <property type="entry name" value="N-reg_PII-like_a/b"/>
</dbReference>
<keyword evidence="4" id="KW-1185">Reference proteome</keyword>
<reference evidence="3 4" key="1">
    <citation type="journal article" date="2014" name="Int. J. Syst. Evol. Microbiol.">
        <title>Complete genome sequence of Corynebacterium casei LMG S-19264T (=DSM 44701T), isolated from a smear-ripened cheese.</title>
        <authorList>
            <consortium name="US DOE Joint Genome Institute (JGI-PGF)"/>
            <person name="Walter F."/>
            <person name="Albersmeier A."/>
            <person name="Kalinowski J."/>
            <person name="Ruckert C."/>
        </authorList>
    </citation>
    <scope>NUCLEOTIDE SEQUENCE [LARGE SCALE GENOMIC DNA]</scope>
    <source>
        <strain evidence="3 4">KCTC 12285</strain>
    </source>
</reference>
<feature type="transmembrane region" description="Helical" evidence="1">
    <location>
        <begin position="93"/>
        <end position="117"/>
    </location>
</feature>
<evidence type="ECO:0000313" key="4">
    <source>
        <dbReference type="Proteomes" id="UP000601108"/>
    </source>
</evidence>
<organism evidence="3 4">
    <name type="scientific">Aquimarina muelleri</name>
    <dbReference type="NCBI Taxonomy" id="279356"/>
    <lineage>
        <taxon>Bacteria</taxon>
        <taxon>Pseudomonadati</taxon>
        <taxon>Bacteroidota</taxon>
        <taxon>Flavobacteriia</taxon>
        <taxon>Flavobacteriales</taxon>
        <taxon>Flavobacteriaceae</taxon>
        <taxon>Aquimarina</taxon>
    </lineage>
</organism>
<evidence type="ECO:0000256" key="1">
    <source>
        <dbReference type="SAM" id="Phobius"/>
    </source>
</evidence>
<dbReference type="RefSeq" id="WP_027411931.1">
    <property type="nucleotide sequence ID" value="NZ_BMWS01000003.1"/>
</dbReference>
<evidence type="ECO:0000259" key="2">
    <source>
        <dbReference type="Pfam" id="PF09413"/>
    </source>
</evidence>
<evidence type="ECO:0000313" key="3">
    <source>
        <dbReference type="EMBL" id="GGX07775.1"/>
    </source>
</evidence>
<name>A0A918N2V1_9FLAO</name>
<proteinExistence type="predicted"/>
<keyword evidence="1" id="KW-1133">Transmembrane helix</keyword>
<dbReference type="InterPro" id="IPR018551">
    <property type="entry name" value="DUF2007"/>
</dbReference>
<dbReference type="Pfam" id="PF09413">
    <property type="entry name" value="DUF2007"/>
    <property type="match status" value="1"/>
</dbReference>